<keyword evidence="7" id="KW-0067">ATP-binding</keyword>
<dbReference type="KEGG" id="svt:SVTN_05335"/>
<dbReference type="Proteomes" id="UP000031774">
    <property type="component" value="Chromosome"/>
</dbReference>
<dbReference type="GO" id="GO:0016020">
    <property type="term" value="C:membrane"/>
    <property type="evidence" value="ECO:0007669"/>
    <property type="project" value="InterPro"/>
</dbReference>
<evidence type="ECO:0000256" key="2">
    <source>
        <dbReference type="ARBA" id="ARBA00012438"/>
    </source>
</evidence>
<dbReference type="Gene3D" id="1.20.5.1930">
    <property type="match status" value="1"/>
</dbReference>
<dbReference type="Pfam" id="PF07730">
    <property type="entry name" value="HisKA_3"/>
    <property type="match status" value="1"/>
</dbReference>
<dbReference type="InterPro" id="IPR003594">
    <property type="entry name" value="HATPase_dom"/>
</dbReference>
<evidence type="ECO:0000256" key="1">
    <source>
        <dbReference type="ARBA" id="ARBA00000085"/>
    </source>
</evidence>
<proteinExistence type="predicted"/>
<dbReference type="SUPFAM" id="SSF55874">
    <property type="entry name" value="ATPase domain of HSP90 chaperone/DNA topoisomerase II/histidine kinase"/>
    <property type="match status" value="1"/>
</dbReference>
<evidence type="ECO:0000256" key="6">
    <source>
        <dbReference type="ARBA" id="ARBA00022777"/>
    </source>
</evidence>
<keyword evidence="13" id="KW-1185">Reference proteome</keyword>
<evidence type="ECO:0000256" key="3">
    <source>
        <dbReference type="ARBA" id="ARBA00022553"/>
    </source>
</evidence>
<protein>
    <recommendedName>
        <fullName evidence="2">histidine kinase</fullName>
        <ecNumber evidence="2">2.7.13.3</ecNumber>
    </recommendedName>
</protein>
<feature type="domain" description="Histidine kinase/HSP90-like ATPase" evidence="9">
    <location>
        <begin position="352"/>
        <end position="440"/>
    </location>
</feature>
<dbReference type="InterPro" id="IPR036890">
    <property type="entry name" value="HATPase_C_sf"/>
</dbReference>
<name>A0A0B5I2T7_9ACTN</name>
<dbReference type="InterPro" id="IPR055558">
    <property type="entry name" value="DUF7134"/>
</dbReference>
<reference evidence="12 13" key="1">
    <citation type="submission" date="2014-12" db="EMBL/GenBank/DDBJ databases">
        <title>Complete genome sequence of Streptomyces vietnamensis strain GIMV4.0001, a genetic manipulable producer of the benzoisochromanequinone antibiotic granaticin.</title>
        <authorList>
            <person name="Deng M.R."/>
            <person name="Guo J."/>
            <person name="Ma L.Y."/>
            <person name="Feng G.D."/>
            <person name="Mo C.Y."/>
            <person name="Zhu H.H."/>
        </authorList>
    </citation>
    <scope>NUCLEOTIDE SEQUENCE [LARGE SCALE GENOMIC DNA]</scope>
    <source>
        <strain evidence="13">GIMV4.0001</strain>
    </source>
</reference>
<dbReference type="PANTHER" id="PTHR24421">
    <property type="entry name" value="NITRATE/NITRITE SENSOR PROTEIN NARX-RELATED"/>
    <property type="match status" value="1"/>
</dbReference>
<comment type="catalytic activity">
    <reaction evidence="1">
        <text>ATP + protein L-histidine = ADP + protein N-phospho-L-histidine.</text>
        <dbReference type="EC" id="2.7.13.3"/>
    </reaction>
</comment>
<dbReference type="HOGENOM" id="CLU_000445_20_1_11"/>
<evidence type="ECO:0000256" key="8">
    <source>
        <dbReference type="ARBA" id="ARBA00023012"/>
    </source>
</evidence>
<organism evidence="12 13">
    <name type="scientific">Streptomyces vietnamensis</name>
    <dbReference type="NCBI Taxonomy" id="362257"/>
    <lineage>
        <taxon>Bacteria</taxon>
        <taxon>Bacillati</taxon>
        <taxon>Actinomycetota</taxon>
        <taxon>Actinomycetes</taxon>
        <taxon>Kitasatosporales</taxon>
        <taxon>Streptomycetaceae</taxon>
        <taxon>Streptomyces</taxon>
    </lineage>
</organism>
<dbReference type="EC" id="2.7.13.3" evidence="2"/>
<dbReference type="Pfam" id="PF02518">
    <property type="entry name" value="HATPase_c"/>
    <property type="match status" value="1"/>
</dbReference>
<evidence type="ECO:0000256" key="7">
    <source>
        <dbReference type="ARBA" id="ARBA00022840"/>
    </source>
</evidence>
<dbReference type="Gene3D" id="3.30.565.10">
    <property type="entry name" value="Histidine kinase-like ATPase, C-terminal domain"/>
    <property type="match status" value="1"/>
</dbReference>
<dbReference type="PANTHER" id="PTHR24421:SF10">
    <property type="entry name" value="NITRATE_NITRITE SENSOR PROTEIN NARQ"/>
    <property type="match status" value="1"/>
</dbReference>
<evidence type="ECO:0000259" key="10">
    <source>
        <dbReference type="Pfam" id="PF07730"/>
    </source>
</evidence>
<dbReference type="InterPro" id="IPR050482">
    <property type="entry name" value="Sensor_HK_TwoCompSys"/>
</dbReference>
<sequence>MSRYEQFLGRIRGSRTIGALPPLSRWAWLADGLLALSLAVATLVGNLDRTYVELRPYPAVSGAPVTGRLPTPPALPDVPGVPGAPDPRPLHAVEHVLPPVEAWEIVAALLTALPLVLRRRFPLAVYWVVTVASVVLHLGDAADDATRTTFAAGLVAAYSAAMHSPHRKSVLASLLAGALLYAVFPLVPKVDSDLVPLLVLLPLALASHGVHLWRQRERVLRAEQEAALRRAVEAERSRIARELHDVVTHNVSMMTIQAGAARTVLAASPELAREAMLAVEAAGRTAMSELRHVMGLLTMAADGPDPAVAVALAPQPGLDALTELTDRVRASGVPVEVEVRGDRVELPAGVDLAAYRVVQEGLTNAVKHAAGARVSVTVEYGADRLRVEVSDTGGRRLRTAEPGGGHGLLGLRERLAVYGGTLDAGGRPHGGYRVRAVIPWEVP</sequence>
<dbReference type="EMBL" id="CP010407">
    <property type="protein sequence ID" value="AJF63923.1"/>
    <property type="molecule type" value="Genomic_DNA"/>
</dbReference>
<gene>
    <name evidence="12" type="ORF">SVTN_05335</name>
</gene>
<evidence type="ECO:0000256" key="4">
    <source>
        <dbReference type="ARBA" id="ARBA00022679"/>
    </source>
</evidence>
<evidence type="ECO:0000313" key="12">
    <source>
        <dbReference type="EMBL" id="AJF63923.1"/>
    </source>
</evidence>
<evidence type="ECO:0000259" key="9">
    <source>
        <dbReference type="Pfam" id="PF02518"/>
    </source>
</evidence>
<keyword evidence="6 12" id="KW-0418">Kinase</keyword>
<evidence type="ECO:0000256" key="5">
    <source>
        <dbReference type="ARBA" id="ARBA00022741"/>
    </source>
</evidence>
<feature type="domain" description="DUF7134" evidence="11">
    <location>
        <begin position="103"/>
        <end position="183"/>
    </location>
</feature>
<feature type="domain" description="Signal transduction histidine kinase subgroup 3 dimerisation and phosphoacceptor" evidence="10">
    <location>
        <begin position="235"/>
        <end position="297"/>
    </location>
</feature>
<dbReference type="STRING" id="362257.SVTN_05335"/>
<keyword evidence="3" id="KW-0597">Phosphoprotein</keyword>
<evidence type="ECO:0000313" key="13">
    <source>
        <dbReference type="Proteomes" id="UP000031774"/>
    </source>
</evidence>
<dbReference type="GO" id="GO:0046983">
    <property type="term" value="F:protein dimerization activity"/>
    <property type="evidence" value="ECO:0007669"/>
    <property type="project" value="InterPro"/>
</dbReference>
<dbReference type="RefSeq" id="WP_041128006.1">
    <property type="nucleotide sequence ID" value="NZ_CP010407.1"/>
</dbReference>
<dbReference type="CDD" id="cd16917">
    <property type="entry name" value="HATPase_UhpB-NarQ-NarX-like"/>
    <property type="match status" value="1"/>
</dbReference>
<accession>A0A0B5I2T7</accession>
<dbReference type="Pfam" id="PF23539">
    <property type="entry name" value="DUF7134"/>
    <property type="match status" value="1"/>
</dbReference>
<dbReference type="GO" id="GO:0005524">
    <property type="term" value="F:ATP binding"/>
    <property type="evidence" value="ECO:0007669"/>
    <property type="project" value="UniProtKB-KW"/>
</dbReference>
<dbReference type="AlphaFoldDB" id="A0A0B5I2T7"/>
<keyword evidence="4" id="KW-0808">Transferase</keyword>
<dbReference type="InterPro" id="IPR011712">
    <property type="entry name" value="Sig_transdc_His_kin_sub3_dim/P"/>
</dbReference>
<dbReference type="GO" id="GO:0000155">
    <property type="term" value="F:phosphorelay sensor kinase activity"/>
    <property type="evidence" value="ECO:0007669"/>
    <property type="project" value="InterPro"/>
</dbReference>
<keyword evidence="5" id="KW-0547">Nucleotide-binding</keyword>
<evidence type="ECO:0000259" key="11">
    <source>
        <dbReference type="Pfam" id="PF23539"/>
    </source>
</evidence>
<keyword evidence="8" id="KW-0902">Two-component regulatory system</keyword>